<reference evidence="1" key="1">
    <citation type="submission" date="2021-02" db="EMBL/GenBank/DDBJ databases">
        <authorList>
            <person name="Nowell W R."/>
        </authorList>
    </citation>
    <scope>NUCLEOTIDE SEQUENCE</scope>
</reference>
<evidence type="ECO:0000313" key="2">
    <source>
        <dbReference type="EMBL" id="CAF4816438.1"/>
    </source>
</evidence>
<comment type="caution">
    <text evidence="1">The sequence shown here is derived from an EMBL/GenBank/DDBJ whole genome shotgun (WGS) entry which is preliminary data.</text>
</comment>
<dbReference type="AlphaFoldDB" id="A0A8S3B3G4"/>
<proteinExistence type="predicted"/>
<evidence type="ECO:0000313" key="1">
    <source>
        <dbReference type="EMBL" id="CAF4773616.1"/>
    </source>
</evidence>
<dbReference type="EMBL" id="CAJOBJ010143489">
    <property type="protein sequence ID" value="CAF4773616.1"/>
    <property type="molecule type" value="Genomic_DNA"/>
</dbReference>
<protein>
    <submittedName>
        <fullName evidence="1">Uncharacterized protein</fullName>
    </submittedName>
</protein>
<dbReference type="Proteomes" id="UP000681720">
    <property type="component" value="Unassembled WGS sequence"/>
</dbReference>
<name>A0A8S3B3G4_9BILA</name>
<gene>
    <name evidence="2" type="ORF">BYL167_LOCUS48794</name>
    <name evidence="1" type="ORF">GIL414_LOCUS46046</name>
</gene>
<accession>A0A8S3B3G4</accession>
<evidence type="ECO:0000313" key="3">
    <source>
        <dbReference type="Proteomes" id="UP000681720"/>
    </source>
</evidence>
<dbReference type="EMBL" id="CAJOBH010143561">
    <property type="protein sequence ID" value="CAF4816438.1"/>
    <property type="molecule type" value="Genomic_DNA"/>
</dbReference>
<feature type="non-terminal residue" evidence="1">
    <location>
        <position position="1"/>
    </location>
</feature>
<dbReference type="Proteomes" id="UP000681967">
    <property type="component" value="Unassembled WGS sequence"/>
</dbReference>
<organism evidence="1 3">
    <name type="scientific">Rotaria magnacalcarata</name>
    <dbReference type="NCBI Taxonomy" id="392030"/>
    <lineage>
        <taxon>Eukaryota</taxon>
        <taxon>Metazoa</taxon>
        <taxon>Spiralia</taxon>
        <taxon>Gnathifera</taxon>
        <taxon>Rotifera</taxon>
        <taxon>Eurotatoria</taxon>
        <taxon>Bdelloidea</taxon>
        <taxon>Philodinida</taxon>
        <taxon>Philodinidae</taxon>
        <taxon>Rotaria</taxon>
    </lineage>
</organism>
<sequence length="26" mass="3070">QFFNHELWNQTYGNTQQNDACLQAAQ</sequence>